<dbReference type="PROSITE" id="PS51257">
    <property type="entry name" value="PROKAR_LIPOPROTEIN"/>
    <property type="match status" value="1"/>
</dbReference>
<sequence>MKLRFSVSRAATLLLLGATSALTACEDVAENPAPNTKTQLLTADPWHITTYTRSTGGGTATNYLATAFPRSCERDDRYTFKTNGVQERTEGPAACGGGNSSTVVGTYPWNFNSSQTQLTLGGTTFELVQLTESSLQLRSTHTSSGVAIVETVTYAN</sequence>
<keyword evidence="1" id="KW-0732">Signal</keyword>
<reference evidence="2" key="1">
    <citation type="submission" date="2023-07" db="EMBL/GenBank/DDBJ databases">
        <authorList>
            <person name="Kim M.K."/>
        </authorList>
    </citation>
    <scope>NUCLEOTIDE SEQUENCE</scope>
    <source>
        <strain evidence="2">ASUV-10-1</strain>
    </source>
</reference>
<dbReference type="EMBL" id="JAUQSY010000001">
    <property type="protein sequence ID" value="MDO7873251.1"/>
    <property type="molecule type" value="Genomic_DNA"/>
</dbReference>
<evidence type="ECO:0000313" key="3">
    <source>
        <dbReference type="Proteomes" id="UP001176429"/>
    </source>
</evidence>
<organism evidence="2 3">
    <name type="scientific">Hymenobacter aranciens</name>
    <dbReference type="NCBI Taxonomy" id="3063996"/>
    <lineage>
        <taxon>Bacteria</taxon>
        <taxon>Pseudomonadati</taxon>
        <taxon>Bacteroidota</taxon>
        <taxon>Cytophagia</taxon>
        <taxon>Cytophagales</taxon>
        <taxon>Hymenobacteraceae</taxon>
        <taxon>Hymenobacter</taxon>
    </lineage>
</organism>
<comment type="caution">
    <text evidence="2">The sequence shown here is derived from an EMBL/GenBank/DDBJ whole genome shotgun (WGS) entry which is preliminary data.</text>
</comment>
<protein>
    <recommendedName>
        <fullName evidence="4">Lipocalin-like domain-containing protein</fullName>
    </recommendedName>
</protein>
<dbReference type="Proteomes" id="UP001176429">
    <property type="component" value="Unassembled WGS sequence"/>
</dbReference>
<feature type="chain" id="PRO_5045487658" description="Lipocalin-like domain-containing protein" evidence="1">
    <location>
        <begin position="24"/>
        <end position="156"/>
    </location>
</feature>
<dbReference type="RefSeq" id="WP_305004565.1">
    <property type="nucleotide sequence ID" value="NZ_JAUQSY010000001.1"/>
</dbReference>
<evidence type="ECO:0008006" key="4">
    <source>
        <dbReference type="Google" id="ProtNLM"/>
    </source>
</evidence>
<proteinExistence type="predicted"/>
<feature type="signal peptide" evidence="1">
    <location>
        <begin position="1"/>
        <end position="23"/>
    </location>
</feature>
<gene>
    <name evidence="2" type="ORF">Q5H93_00795</name>
</gene>
<accession>A0ABT9B979</accession>
<name>A0ABT9B979_9BACT</name>
<evidence type="ECO:0000256" key="1">
    <source>
        <dbReference type="SAM" id="SignalP"/>
    </source>
</evidence>
<evidence type="ECO:0000313" key="2">
    <source>
        <dbReference type="EMBL" id="MDO7873251.1"/>
    </source>
</evidence>
<keyword evidence="3" id="KW-1185">Reference proteome</keyword>